<name>A0A1H4I5J3_9NOCA</name>
<dbReference type="RefSeq" id="WP_244163395.1">
    <property type="nucleotide sequence ID" value="NZ_FNSV01000001.1"/>
</dbReference>
<feature type="region of interest" description="Disordered" evidence="1">
    <location>
        <begin position="97"/>
        <end position="119"/>
    </location>
</feature>
<proteinExistence type="predicted"/>
<evidence type="ECO:0000313" key="3">
    <source>
        <dbReference type="Proteomes" id="UP000183561"/>
    </source>
</evidence>
<dbReference type="Proteomes" id="UP000183561">
    <property type="component" value="Unassembled WGS sequence"/>
</dbReference>
<dbReference type="AlphaFoldDB" id="A0A1H4I5J3"/>
<keyword evidence="3" id="KW-1185">Reference proteome</keyword>
<dbReference type="EMBL" id="FNSV01000001">
    <property type="protein sequence ID" value="SEB29364.1"/>
    <property type="molecule type" value="Genomic_DNA"/>
</dbReference>
<evidence type="ECO:0000256" key="1">
    <source>
        <dbReference type="SAM" id="MobiDB-lite"/>
    </source>
</evidence>
<sequence>MHTTGFHSGHSSVWFTVENPLASLIAKARELDPSNSDLGVQPAKIEVELSWTRIEAVTQILDFPAAAPAGGRPLAGAQTAAMGFAAGATIGGAFTPGTFAPGGGSPINDVDPMRFDEGT</sequence>
<evidence type="ECO:0000313" key="2">
    <source>
        <dbReference type="EMBL" id="SEB29364.1"/>
    </source>
</evidence>
<accession>A0A1H4I5J3</accession>
<reference evidence="3" key="1">
    <citation type="submission" date="2016-10" db="EMBL/GenBank/DDBJ databases">
        <authorList>
            <person name="Varghese N."/>
            <person name="Submissions S."/>
        </authorList>
    </citation>
    <scope>NUCLEOTIDE SEQUENCE [LARGE SCALE GENOMIC DNA]</scope>
    <source>
        <strain evidence="3">DSM 44498</strain>
    </source>
</reference>
<gene>
    <name evidence="2" type="ORF">SAMN04490239_0079</name>
</gene>
<protein>
    <submittedName>
        <fullName evidence="2">Uncharacterized protein</fullName>
    </submittedName>
</protein>
<organism evidence="2 3">
    <name type="scientific">Rhodococcus koreensis</name>
    <dbReference type="NCBI Taxonomy" id="99653"/>
    <lineage>
        <taxon>Bacteria</taxon>
        <taxon>Bacillati</taxon>
        <taxon>Actinomycetota</taxon>
        <taxon>Actinomycetes</taxon>
        <taxon>Mycobacteriales</taxon>
        <taxon>Nocardiaceae</taxon>
        <taxon>Rhodococcus</taxon>
    </lineage>
</organism>